<evidence type="ECO:0000313" key="2">
    <source>
        <dbReference type="Proteomes" id="UP000069902"/>
    </source>
</evidence>
<evidence type="ECO:0000313" key="1">
    <source>
        <dbReference type="EMBL" id="CUI17236.1"/>
    </source>
</evidence>
<protein>
    <submittedName>
        <fullName evidence="1">Uncharacterized protein</fullName>
    </submittedName>
</protein>
<reference evidence="2" key="1">
    <citation type="submission" date="2015-09" db="EMBL/GenBank/DDBJ databases">
        <authorList>
            <person name="Bertelli C."/>
        </authorList>
    </citation>
    <scope>NUCLEOTIDE SEQUENCE [LARGE SCALE GENOMIC DNA]</scope>
    <source>
        <strain evidence="2">KNic</strain>
    </source>
</reference>
<dbReference type="STRING" id="389348.PNK_1627"/>
<keyword evidence="2" id="KW-1185">Reference proteome</keyword>
<dbReference type="Proteomes" id="UP000069902">
    <property type="component" value="Chromosome cPNK"/>
</dbReference>
<dbReference type="EMBL" id="LN879502">
    <property type="protein sequence ID" value="CUI17236.1"/>
    <property type="molecule type" value="Genomic_DNA"/>
</dbReference>
<organism evidence="1 2">
    <name type="scientific">Candidatus Protochlamydia naegleriophila</name>
    <dbReference type="NCBI Taxonomy" id="389348"/>
    <lineage>
        <taxon>Bacteria</taxon>
        <taxon>Pseudomonadati</taxon>
        <taxon>Chlamydiota</taxon>
        <taxon>Chlamydiia</taxon>
        <taxon>Parachlamydiales</taxon>
        <taxon>Parachlamydiaceae</taxon>
        <taxon>Candidatus Protochlamydia</taxon>
    </lineage>
</organism>
<dbReference type="AlphaFoldDB" id="A0A0U5JEL2"/>
<dbReference type="KEGG" id="pnl:PNK_1627"/>
<dbReference type="InParanoid" id="A0A0U5JEL2"/>
<proteinExistence type="predicted"/>
<sequence length="265" mass="30577">MIRNGALENILPPAGLFTADVSVNLFVASKGLNRLKKVNLADLTPEQQTDKLHKWVKNNRFVAVVEKGDTVYAFASPQIVVGLQNQSLTINDKQVTVKELSDEESERLSVVIGETFNDFNHHNLLEELQEDHKRDEISRERRENARASVREYFASADLMSDLMKIDYLILQMRNLPTKIIQAFLKKMQEIRLAEEKRRKEDAIHEDVVATDRKHDDLKKRIRKDEIKSEEVKGQQQKLDQVSEVVRKGTPIAPVVSKTKRDIRRK</sequence>
<dbReference type="PATRIC" id="fig|389348.3.peg.1826"/>
<dbReference type="RefSeq" id="WP_032124180.1">
    <property type="nucleotide sequence ID" value="NZ_LN879502.1"/>
</dbReference>
<name>A0A0U5JEL2_9BACT</name>
<gene>
    <name evidence="1" type="ORF">PNK_1627</name>
</gene>
<accession>A0A0U5JEL2</accession>